<dbReference type="OMA" id="QHVECLQ"/>
<dbReference type="InParanoid" id="G3JLV3"/>
<dbReference type="PANTHER" id="PTHR21310">
    <property type="entry name" value="AMINOGLYCOSIDE PHOSPHOTRANSFERASE-RELATED-RELATED"/>
    <property type="match status" value="1"/>
</dbReference>
<dbReference type="InterPro" id="IPR011009">
    <property type="entry name" value="Kinase-like_dom_sf"/>
</dbReference>
<dbReference type="RefSeq" id="XP_006672298.1">
    <property type="nucleotide sequence ID" value="XM_006672235.1"/>
</dbReference>
<dbReference type="AlphaFoldDB" id="G3JLV3"/>
<dbReference type="eggNOG" id="ENOG502SIMG">
    <property type="taxonomic scope" value="Eukaryota"/>
</dbReference>
<dbReference type="Proteomes" id="UP000001610">
    <property type="component" value="Unassembled WGS sequence"/>
</dbReference>
<evidence type="ECO:0000313" key="1">
    <source>
        <dbReference type="EMBL" id="EGX90677.1"/>
    </source>
</evidence>
<dbReference type="HOGENOM" id="CLU_043196_1_1_1"/>
<gene>
    <name evidence="1" type="ORF">CCM_07097</name>
</gene>
<evidence type="ECO:0000313" key="2">
    <source>
        <dbReference type="Proteomes" id="UP000001610"/>
    </source>
</evidence>
<organism evidence="1 2">
    <name type="scientific">Cordyceps militaris (strain CM01)</name>
    <name type="common">Caterpillar fungus</name>
    <dbReference type="NCBI Taxonomy" id="983644"/>
    <lineage>
        <taxon>Eukaryota</taxon>
        <taxon>Fungi</taxon>
        <taxon>Dikarya</taxon>
        <taxon>Ascomycota</taxon>
        <taxon>Pezizomycotina</taxon>
        <taxon>Sordariomycetes</taxon>
        <taxon>Hypocreomycetidae</taxon>
        <taxon>Hypocreales</taxon>
        <taxon>Cordycipitaceae</taxon>
        <taxon>Cordyceps</taxon>
    </lineage>
</organism>
<name>G3JLV3_CORMM</name>
<keyword evidence="1" id="KW-0808">Transferase</keyword>
<accession>G3JLV3</accession>
<reference evidence="1 2" key="1">
    <citation type="journal article" date="2011" name="Genome Biol.">
        <title>Genome sequence of the insect pathogenic fungus Cordyceps militaris, a valued traditional Chinese medicine.</title>
        <authorList>
            <person name="Zheng P."/>
            <person name="Xia Y."/>
            <person name="Xiao G."/>
            <person name="Xiong C."/>
            <person name="Hu X."/>
            <person name="Zhang S."/>
            <person name="Zheng H."/>
            <person name="Huang Y."/>
            <person name="Zhou Y."/>
            <person name="Wang S."/>
            <person name="Zhao G.P."/>
            <person name="Liu X."/>
            <person name="St Leger R.J."/>
            <person name="Wang C."/>
        </authorList>
    </citation>
    <scope>NUCLEOTIDE SEQUENCE [LARGE SCALE GENOMIC DNA]</scope>
    <source>
        <strain evidence="1 2">CM01</strain>
    </source>
</reference>
<dbReference type="OrthoDB" id="5327538at2759"/>
<dbReference type="VEuPathDB" id="FungiDB:CCM_07097"/>
<protein>
    <submittedName>
        <fullName evidence="1">Protein kinase-like domain</fullName>
    </submittedName>
</protein>
<sequence length="496" mass="55540">MAPDTPLNVVAVVKLAASLRGQRRVTCRIVGAPLYGSFNKVVMVAFDDGPTWAFRTPRHDGAGQSLPPEVLGDLIGSEVATLNFLARHSALPVPRVIDHSCTSSNAVGVPYILMTCAPGKSFSERLRRLEGAGMKKLSHVTRKVMGRLGELCFDLSNLRFDKIGSIQERDGLVGLNQVLSPAFMLQDRHRIAMYRGPFATDQDYYRALAEAFLGQVQDLSMSHHLFCSPCPELAAYPDAESYRIVVDLWSDFVTVDDKIDSGENRIQYHTAGKLVQDVIPQLCASQSTGFPIGHADLKSSNIFVDEDCNITCIINWKYSSTMPLGQLLIAPGLADRQGQPSAEDRAAFRIGFEAAALGPIPRSPVSWILTDVLWHYLRWTHLDTYDDYRHFAALFSLHPEFAARDPLRLIEELQARSDIREARQHLAAGECEPSDIKSNEDLYFESCDDGERRRRVAEKLTERFRSKPQVFGVDFWMKALAEDFGDYYEQYPGCRS</sequence>
<dbReference type="SUPFAM" id="SSF56112">
    <property type="entry name" value="Protein kinase-like (PK-like)"/>
    <property type="match status" value="1"/>
</dbReference>
<dbReference type="PANTHER" id="PTHR21310:SF15">
    <property type="entry name" value="AMINOGLYCOSIDE PHOSPHOTRANSFERASE DOMAIN-CONTAINING PROTEIN"/>
    <property type="match status" value="1"/>
</dbReference>
<dbReference type="EMBL" id="JH126403">
    <property type="protein sequence ID" value="EGX90677.1"/>
    <property type="molecule type" value="Genomic_DNA"/>
</dbReference>
<proteinExistence type="predicted"/>
<dbReference type="GO" id="GO:0016301">
    <property type="term" value="F:kinase activity"/>
    <property type="evidence" value="ECO:0007669"/>
    <property type="project" value="UniProtKB-KW"/>
</dbReference>
<dbReference type="GeneID" id="18169108"/>
<dbReference type="InterPro" id="IPR051678">
    <property type="entry name" value="AGP_Transferase"/>
</dbReference>
<keyword evidence="2" id="KW-1185">Reference proteome</keyword>
<dbReference type="KEGG" id="cmt:CCM_07097"/>
<keyword evidence="1" id="KW-0418">Kinase</keyword>